<dbReference type="PROSITE" id="PS00211">
    <property type="entry name" value="ABC_TRANSPORTER_1"/>
    <property type="match status" value="1"/>
</dbReference>
<comment type="similarity">
    <text evidence="1">Belongs to the ABC transporter superfamily.</text>
</comment>
<dbReference type="Proteomes" id="UP000550714">
    <property type="component" value="Unassembled WGS sequence"/>
</dbReference>
<dbReference type="PANTHER" id="PTHR43820">
    <property type="entry name" value="HIGH-AFFINITY BRANCHED-CHAIN AMINO ACID TRANSPORT ATP-BINDING PROTEIN LIVF"/>
    <property type="match status" value="1"/>
</dbReference>
<evidence type="ECO:0000313" key="7">
    <source>
        <dbReference type="EMBL" id="MBB3051641.1"/>
    </source>
</evidence>
<dbReference type="SMART" id="SM00382">
    <property type="entry name" value="AAA"/>
    <property type="match status" value="1"/>
</dbReference>
<evidence type="ECO:0000259" key="6">
    <source>
        <dbReference type="PROSITE" id="PS50893"/>
    </source>
</evidence>
<reference evidence="7 8" key="1">
    <citation type="submission" date="2020-08" db="EMBL/GenBank/DDBJ databases">
        <title>Genomic Encyclopedia of Type Strains, Phase III (KMG-III): the genomes of soil and plant-associated and newly described type strains.</title>
        <authorList>
            <person name="Whitman W."/>
        </authorList>
    </citation>
    <scope>NUCLEOTIDE SEQUENCE [LARGE SCALE GENOMIC DNA]</scope>
    <source>
        <strain evidence="7 8">CECT 8577</strain>
    </source>
</reference>
<dbReference type="GO" id="GO:0015807">
    <property type="term" value="P:L-amino acid transport"/>
    <property type="evidence" value="ECO:0007669"/>
    <property type="project" value="TreeGrafter"/>
</dbReference>
<organism evidence="7 8">
    <name type="scientific">Prauserella isguenensis</name>
    <dbReference type="NCBI Taxonomy" id="1470180"/>
    <lineage>
        <taxon>Bacteria</taxon>
        <taxon>Bacillati</taxon>
        <taxon>Actinomycetota</taxon>
        <taxon>Actinomycetes</taxon>
        <taxon>Pseudonocardiales</taxon>
        <taxon>Pseudonocardiaceae</taxon>
        <taxon>Prauserella</taxon>
    </lineage>
</organism>
<comment type="caution">
    <text evidence="7">The sequence shown here is derived from an EMBL/GenBank/DDBJ whole genome shotgun (WGS) entry which is preliminary data.</text>
</comment>
<dbReference type="CDD" id="cd03224">
    <property type="entry name" value="ABC_TM1139_LivF_branched"/>
    <property type="match status" value="1"/>
</dbReference>
<dbReference type="InterPro" id="IPR003439">
    <property type="entry name" value="ABC_transporter-like_ATP-bd"/>
</dbReference>
<dbReference type="Pfam" id="PF00005">
    <property type="entry name" value="ABC_tran"/>
    <property type="match status" value="1"/>
</dbReference>
<keyword evidence="3" id="KW-0547">Nucleotide-binding</keyword>
<dbReference type="AlphaFoldDB" id="A0A839S0P3"/>
<keyword evidence="2" id="KW-0813">Transport</keyword>
<gene>
    <name evidence="7" type="ORF">FHS23_002670</name>
</gene>
<dbReference type="InterPro" id="IPR027417">
    <property type="entry name" value="P-loop_NTPase"/>
</dbReference>
<dbReference type="InterPro" id="IPR003593">
    <property type="entry name" value="AAA+_ATPase"/>
</dbReference>
<evidence type="ECO:0000256" key="4">
    <source>
        <dbReference type="ARBA" id="ARBA00022840"/>
    </source>
</evidence>
<dbReference type="InterPro" id="IPR017871">
    <property type="entry name" value="ABC_transporter-like_CS"/>
</dbReference>
<dbReference type="GO" id="GO:0016887">
    <property type="term" value="F:ATP hydrolysis activity"/>
    <property type="evidence" value="ECO:0007669"/>
    <property type="project" value="InterPro"/>
</dbReference>
<accession>A0A839S0P3</accession>
<dbReference type="SUPFAM" id="SSF52540">
    <property type="entry name" value="P-loop containing nucleoside triphosphate hydrolases"/>
    <property type="match status" value="1"/>
</dbReference>
<keyword evidence="5" id="KW-0029">Amino-acid transport</keyword>
<dbReference type="PROSITE" id="PS50893">
    <property type="entry name" value="ABC_TRANSPORTER_2"/>
    <property type="match status" value="1"/>
</dbReference>
<dbReference type="RefSeq" id="WP_183654178.1">
    <property type="nucleotide sequence ID" value="NZ_JACHWU010000003.1"/>
</dbReference>
<protein>
    <submittedName>
        <fullName evidence="7">Branched-chain amino acid transport system ATP-binding protein</fullName>
    </submittedName>
</protein>
<evidence type="ECO:0000313" key="8">
    <source>
        <dbReference type="Proteomes" id="UP000550714"/>
    </source>
</evidence>
<dbReference type="EMBL" id="JACHWU010000003">
    <property type="protein sequence ID" value="MBB3051641.1"/>
    <property type="molecule type" value="Genomic_DNA"/>
</dbReference>
<name>A0A839S0P3_9PSEU</name>
<dbReference type="Gene3D" id="3.40.50.300">
    <property type="entry name" value="P-loop containing nucleotide triphosphate hydrolases"/>
    <property type="match status" value="1"/>
</dbReference>
<proteinExistence type="inferred from homology"/>
<dbReference type="InterPro" id="IPR052156">
    <property type="entry name" value="BCAA_Transport_ATP-bd_LivF"/>
</dbReference>
<feature type="domain" description="ABC transporter" evidence="6">
    <location>
        <begin position="2"/>
        <end position="235"/>
    </location>
</feature>
<evidence type="ECO:0000256" key="1">
    <source>
        <dbReference type="ARBA" id="ARBA00005417"/>
    </source>
</evidence>
<keyword evidence="4 7" id="KW-0067">ATP-binding</keyword>
<dbReference type="GO" id="GO:0015658">
    <property type="term" value="F:branched-chain amino acid transmembrane transporter activity"/>
    <property type="evidence" value="ECO:0007669"/>
    <property type="project" value="TreeGrafter"/>
</dbReference>
<sequence>MLTVRGLSAGYDAVDVLHAVDITARGGELTVVLGANGSGKTTMFRAISGIVRPSAGDIEFDGRRLPGLAADRIVKAGVAHCPEGRHLFAKMPVEKNLLLGGYVRRHDQRRVRQLLGRVYELFPVLYDKRRNPAGTLSGGQQQMVAIGRALMSDPSLLILDEPSMGLAPLVTAQVLDVVAQINRDGIGVLLAEQNAQAALRIAHHGFVLAEGRVVLSGTAADLLDDPDVREAYLGL</sequence>
<evidence type="ECO:0000256" key="3">
    <source>
        <dbReference type="ARBA" id="ARBA00022741"/>
    </source>
</evidence>
<evidence type="ECO:0000256" key="5">
    <source>
        <dbReference type="ARBA" id="ARBA00022970"/>
    </source>
</evidence>
<dbReference type="GO" id="GO:0005524">
    <property type="term" value="F:ATP binding"/>
    <property type="evidence" value="ECO:0007669"/>
    <property type="project" value="UniProtKB-KW"/>
</dbReference>
<evidence type="ECO:0000256" key="2">
    <source>
        <dbReference type="ARBA" id="ARBA00022448"/>
    </source>
</evidence>
<keyword evidence="8" id="KW-1185">Reference proteome</keyword>
<dbReference type="PANTHER" id="PTHR43820:SF4">
    <property type="entry name" value="HIGH-AFFINITY BRANCHED-CHAIN AMINO ACID TRANSPORT ATP-BINDING PROTEIN LIVF"/>
    <property type="match status" value="1"/>
</dbReference>